<dbReference type="KEGG" id="lcy:LC20004_05660"/>
<dbReference type="EMBL" id="CP017697">
    <property type="protein sequence ID" value="ATO43423.1"/>
    <property type="molecule type" value="Genomic_DNA"/>
</dbReference>
<dbReference type="AlphaFoldDB" id="A0A2D1KMS1"/>
<gene>
    <name evidence="1" type="ORF">LC20004_05660</name>
</gene>
<protein>
    <submittedName>
        <fullName evidence="1">Uncharacterized protein</fullName>
    </submittedName>
</protein>
<dbReference type="RefSeq" id="WP_010012944.1">
    <property type="nucleotide sequence ID" value="NZ_AEOS01000101.1"/>
</dbReference>
<accession>A0A2D1KMS1</accession>
<organism evidence="1 2">
    <name type="scientific">Loigolactobacillus coryniformis subsp. torquens DSM 20004 = KCTC 3535</name>
    <dbReference type="NCBI Taxonomy" id="1423822"/>
    <lineage>
        <taxon>Bacteria</taxon>
        <taxon>Bacillati</taxon>
        <taxon>Bacillota</taxon>
        <taxon>Bacilli</taxon>
        <taxon>Lactobacillales</taxon>
        <taxon>Lactobacillaceae</taxon>
        <taxon>Loigolactobacillus</taxon>
    </lineage>
</organism>
<evidence type="ECO:0000313" key="2">
    <source>
        <dbReference type="Proteomes" id="UP000223559"/>
    </source>
</evidence>
<evidence type="ECO:0000313" key="1">
    <source>
        <dbReference type="EMBL" id="ATO43423.1"/>
    </source>
</evidence>
<name>A0A2D1KMS1_9LACO</name>
<proteinExistence type="predicted"/>
<dbReference type="Proteomes" id="UP000223559">
    <property type="component" value="Chromosome"/>
</dbReference>
<keyword evidence="2" id="KW-1185">Reference proteome</keyword>
<sequence length="117" mass="13512">MLYFPLTKSLDQKVKAFRDSVNQHGCTEPHILVSVGQSFCSDYKCHPSITIMLISRSGDKIGDMDFLDFIDLSELNENESKELIEQHEKVIIKANHQYFPNTDSSLYEKATYDDYIQ</sequence>
<reference evidence="1 2" key="1">
    <citation type="submission" date="2016-10" db="EMBL/GenBank/DDBJ databases">
        <title>The whole genome sequencing and assembly of L. cotyniformis subsp. torquens DSM 20004 strain.</title>
        <authorList>
            <person name="Park M.-K."/>
            <person name="Lee Y.-J."/>
            <person name="Yi H."/>
            <person name="Bahn Y.-S."/>
            <person name="Kim J.F."/>
            <person name="Lee D.-W."/>
        </authorList>
    </citation>
    <scope>NUCLEOTIDE SEQUENCE [LARGE SCALE GENOMIC DNA]</scope>
    <source>
        <strain evidence="1 2">DSM 20004</strain>
    </source>
</reference>